<dbReference type="PANTHER" id="PTHR46233">
    <property type="entry name" value="HYDROXYACYLGLUTATHIONE HYDROLASE GLOC"/>
    <property type="match status" value="1"/>
</dbReference>
<gene>
    <name evidence="6" type="ORF">MNB_SUP05-5-359</name>
</gene>
<proteinExistence type="predicted"/>
<evidence type="ECO:0000256" key="1">
    <source>
        <dbReference type="ARBA" id="ARBA00001947"/>
    </source>
</evidence>
<dbReference type="GO" id="GO:0016787">
    <property type="term" value="F:hydrolase activity"/>
    <property type="evidence" value="ECO:0007669"/>
    <property type="project" value="UniProtKB-KW"/>
</dbReference>
<evidence type="ECO:0000256" key="4">
    <source>
        <dbReference type="ARBA" id="ARBA00022833"/>
    </source>
</evidence>
<feature type="domain" description="Metallo-beta-lactamase" evidence="5">
    <location>
        <begin position="21"/>
        <end position="183"/>
    </location>
</feature>
<keyword evidence="2" id="KW-0479">Metal-binding</keyword>
<dbReference type="InterPro" id="IPR051453">
    <property type="entry name" value="MBL_Glyoxalase_II"/>
</dbReference>
<evidence type="ECO:0000256" key="2">
    <source>
        <dbReference type="ARBA" id="ARBA00022723"/>
    </source>
</evidence>
<organism evidence="6">
    <name type="scientific">hydrothermal vent metagenome</name>
    <dbReference type="NCBI Taxonomy" id="652676"/>
    <lineage>
        <taxon>unclassified sequences</taxon>
        <taxon>metagenomes</taxon>
        <taxon>ecological metagenomes</taxon>
    </lineage>
</organism>
<dbReference type="PANTHER" id="PTHR46233:SF3">
    <property type="entry name" value="HYDROXYACYLGLUTATHIONE HYDROLASE GLOC"/>
    <property type="match status" value="1"/>
</dbReference>
<sequence>MQVYDYPTYTLTAIPHLGALENTIHLIFDKKTKKCCVIDPAWESDLFIKIATENGYTITDIWLTHWHPDHVNGVDELVNKTNAKVFIGINDKPYLKIKTNVHTLNKETTISIGNTVAKIIQTPGHTAGGISFLLENNFIVGDTLFVYGAGHCILPGGNSKLFFHTMRHIVNTIPNQVLLHCGHDYGTTWTTDMAEQKKHNPFLLIEDENDFIRYSDDIHGQTREYPMAPMTKAETLALL</sequence>
<dbReference type="Pfam" id="PF00753">
    <property type="entry name" value="Lactamase_B"/>
    <property type="match status" value="1"/>
</dbReference>
<dbReference type="InterPro" id="IPR036866">
    <property type="entry name" value="RibonucZ/Hydroxyglut_hydro"/>
</dbReference>
<dbReference type="GO" id="GO:0046872">
    <property type="term" value="F:metal ion binding"/>
    <property type="evidence" value="ECO:0007669"/>
    <property type="project" value="UniProtKB-KW"/>
</dbReference>
<accession>A0A1W1BPF6</accession>
<dbReference type="InterPro" id="IPR001279">
    <property type="entry name" value="Metallo-B-lactamas"/>
</dbReference>
<keyword evidence="4" id="KW-0862">Zinc</keyword>
<evidence type="ECO:0000313" key="6">
    <source>
        <dbReference type="EMBL" id="SFV55404.1"/>
    </source>
</evidence>
<dbReference type="AlphaFoldDB" id="A0A1W1BPF6"/>
<evidence type="ECO:0000259" key="5">
    <source>
        <dbReference type="SMART" id="SM00849"/>
    </source>
</evidence>
<reference evidence="6" key="1">
    <citation type="submission" date="2016-10" db="EMBL/GenBank/DDBJ databases">
        <authorList>
            <person name="de Groot N.N."/>
        </authorList>
    </citation>
    <scope>NUCLEOTIDE SEQUENCE</scope>
</reference>
<dbReference type="Gene3D" id="3.60.15.10">
    <property type="entry name" value="Ribonuclease Z/Hydroxyacylglutathione hydrolase-like"/>
    <property type="match status" value="1"/>
</dbReference>
<dbReference type="EMBL" id="FPHJ01000014">
    <property type="protein sequence ID" value="SFV55404.1"/>
    <property type="molecule type" value="Genomic_DNA"/>
</dbReference>
<evidence type="ECO:0000256" key="3">
    <source>
        <dbReference type="ARBA" id="ARBA00022801"/>
    </source>
</evidence>
<dbReference type="SMART" id="SM00849">
    <property type="entry name" value="Lactamase_B"/>
    <property type="match status" value="1"/>
</dbReference>
<comment type="cofactor">
    <cofactor evidence="1">
        <name>Zn(2+)</name>
        <dbReference type="ChEBI" id="CHEBI:29105"/>
    </cofactor>
</comment>
<keyword evidence="3" id="KW-0378">Hydrolase</keyword>
<dbReference type="SUPFAM" id="SSF56281">
    <property type="entry name" value="Metallo-hydrolase/oxidoreductase"/>
    <property type="match status" value="1"/>
</dbReference>
<protein>
    <submittedName>
        <fullName evidence="6">Beta-lactamase domain protein</fullName>
    </submittedName>
</protein>
<name>A0A1W1BPF6_9ZZZZ</name>